<accession>A0A2P6NEY1</accession>
<evidence type="ECO:0000256" key="1">
    <source>
        <dbReference type="SAM" id="MobiDB-lite"/>
    </source>
</evidence>
<sequence>NWNPMSSEDKSPVALAATAVGLSEAELLSSRNERLSELENIISHKSFDEWTRFLKGILSRMRKSRKRRTSLMLTTDRAVVCGTMKMTKDWSDAEQQIYNEDCQGDDFYERMWERDVQRRRIRNEFETLLIRIRNGDRKRADMEAGLLALSDIDHLRVEYEDIRAGMYRLRAESDALQFDEKQAHESLMNLMRGEGDHLSSAQENEEDQQDSSTSEEEEDIADEYQPHKRARLDEVS</sequence>
<feature type="compositionally biased region" description="Acidic residues" evidence="1">
    <location>
        <begin position="203"/>
        <end position="222"/>
    </location>
</feature>
<dbReference type="Proteomes" id="UP000241769">
    <property type="component" value="Unassembled WGS sequence"/>
</dbReference>
<protein>
    <submittedName>
        <fullName evidence="2">Uncharacterized protein</fullName>
    </submittedName>
</protein>
<evidence type="ECO:0000313" key="2">
    <source>
        <dbReference type="EMBL" id="PRP82491.1"/>
    </source>
</evidence>
<keyword evidence="3" id="KW-1185">Reference proteome</keyword>
<dbReference type="EMBL" id="MDYQ01000101">
    <property type="protein sequence ID" value="PRP82491.1"/>
    <property type="molecule type" value="Genomic_DNA"/>
</dbReference>
<evidence type="ECO:0000313" key="3">
    <source>
        <dbReference type="Proteomes" id="UP000241769"/>
    </source>
</evidence>
<name>A0A2P6NEY1_9EUKA</name>
<dbReference type="InParanoid" id="A0A2P6NEY1"/>
<organism evidence="2 3">
    <name type="scientific">Planoprotostelium fungivorum</name>
    <dbReference type="NCBI Taxonomy" id="1890364"/>
    <lineage>
        <taxon>Eukaryota</taxon>
        <taxon>Amoebozoa</taxon>
        <taxon>Evosea</taxon>
        <taxon>Variosea</taxon>
        <taxon>Cavosteliida</taxon>
        <taxon>Cavosteliaceae</taxon>
        <taxon>Planoprotostelium</taxon>
    </lineage>
</organism>
<proteinExistence type="predicted"/>
<dbReference type="AlphaFoldDB" id="A0A2P6NEY1"/>
<feature type="region of interest" description="Disordered" evidence="1">
    <location>
        <begin position="191"/>
        <end position="236"/>
    </location>
</feature>
<feature type="non-terminal residue" evidence="2">
    <location>
        <position position="1"/>
    </location>
</feature>
<comment type="caution">
    <text evidence="2">The sequence shown here is derived from an EMBL/GenBank/DDBJ whole genome shotgun (WGS) entry which is preliminary data.</text>
</comment>
<reference evidence="2 3" key="1">
    <citation type="journal article" date="2018" name="Genome Biol. Evol.">
        <title>Multiple Roots of Fruiting Body Formation in Amoebozoa.</title>
        <authorList>
            <person name="Hillmann F."/>
            <person name="Forbes G."/>
            <person name="Novohradska S."/>
            <person name="Ferling I."/>
            <person name="Riege K."/>
            <person name="Groth M."/>
            <person name="Westermann M."/>
            <person name="Marz M."/>
            <person name="Spaller T."/>
            <person name="Winckler T."/>
            <person name="Schaap P."/>
            <person name="Glockner G."/>
        </authorList>
    </citation>
    <scope>NUCLEOTIDE SEQUENCE [LARGE SCALE GENOMIC DNA]</scope>
    <source>
        <strain evidence="2 3">Jena</strain>
    </source>
</reference>
<gene>
    <name evidence="2" type="ORF">PROFUN_10061</name>
</gene>